<sequence>MKPSSGSDDEEPPKSSNTSIALGACLITLGSKPRKTKGSVGAVVAGSVAVAIGSSIKYASEGRKADWQLGSGALESVAVEATILATGFTTSLNVAYSNADTMNQFEG</sequence>
<organism evidence="1 2">
    <name type="scientific">Fusarium sarcochroum</name>
    <dbReference type="NCBI Taxonomy" id="1208366"/>
    <lineage>
        <taxon>Eukaryota</taxon>
        <taxon>Fungi</taxon>
        <taxon>Dikarya</taxon>
        <taxon>Ascomycota</taxon>
        <taxon>Pezizomycotina</taxon>
        <taxon>Sordariomycetes</taxon>
        <taxon>Hypocreomycetidae</taxon>
        <taxon>Hypocreales</taxon>
        <taxon>Nectriaceae</taxon>
        <taxon>Fusarium</taxon>
        <taxon>Fusarium lateritium species complex</taxon>
    </lineage>
</organism>
<dbReference type="EMBL" id="JABEXW010000144">
    <property type="protein sequence ID" value="KAF4969913.1"/>
    <property type="molecule type" value="Genomic_DNA"/>
</dbReference>
<evidence type="ECO:0000313" key="2">
    <source>
        <dbReference type="Proteomes" id="UP000622797"/>
    </source>
</evidence>
<reference evidence="1" key="2">
    <citation type="submission" date="2020-05" db="EMBL/GenBank/DDBJ databases">
        <authorList>
            <person name="Kim H.-S."/>
            <person name="Proctor R.H."/>
            <person name="Brown D.W."/>
        </authorList>
    </citation>
    <scope>NUCLEOTIDE SEQUENCE</scope>
    <source>
        <strain evidence="1">NRRL 20472</strain>
    </source>
</reference>
<proteinExistence type="predicted"/>
<dbReference type="AlphaFoldDB" id="A0A8H4U528"/>
<gene>
    <name evidence="1" type="ORF">FSARC_2946</name>
</gene>
<evidence type="ECO:0000313" key="1">
    <source>
        <dbReference type="EMBL" id="KAF4969913.1"/>
    </source>
</evidence>
<keyword evidence="2" id="KW-1185">Reference proteome</keyword>
<protein>
    <submittedName>
        <fullName evidence="1">Uncharacterized protein</fullName>
    </submittedName>
</protein>
<comment type="caution">
    <text evidence="1">The sequence shown here is derived from an EMBL/GenBank/DDBJ whole genome shotgun (WGS) entry which is preliminary data.</text>
</comment>
<dbReference type="Proteomes" id="UP000622797">
    <property type="component" value="Unassembled WGS sequence"/>
</dbReference>
<dbReference type="OrthoDB" id="5050356at2759"/>
<name>A0A8H4U528_9HYPO</name>
<dbReference type="PROSITE" id="PS51257">
    <property type="entry name" value="PROKAR_LIPOPROTEIN"/>
    <property type="match status" value="1"/>
</dbReference>
<accession>A0A8H4U528</accession>
<reference evidence="1" key="1">
    <citation type="journal article" date="2020" name="BMC Genomics">
        <title>Correction to: Identification and distribution of gene clusters required for synthesis of sphingolipid metabolism inhibitors in diverse species of the filamentous fungus Fusarium.</title>
        <authorList>
            <person name="Kim H.S."/>
            <person name="Lohmar J.M."/>
            <person name="Busman M."/>
            <person name="Brown D.W."/>
            <person name="Naumann T.A."/>
            <person name="Divon H.H."/>
            <person name="Lysoe E."/>
            <person name="Uhlig S."/>
            <person name="Proctor R.H."/>
        </authorList>
    </citation>
    <scope>NUCLEOTIDE SEQUENCE</scope>
    <source>
        <strain evidence="1">NRRL 20472</strain>
    </source>
</reference>